<protein>
    <submittedName>
        <fullName evidence="5">Putative galactose oxidase</fullName>
        <ecNumber evidence="5">1.1.3.9</ecNumber>
    </submittedName>
</protein>
<feature type="domain" description="Galactose oxidase-like Early set" evidence="4">
    <location>
        <begin position="491"/>
        <end position="606"/>
    </location>
</feature>
<dbReference type="Gene3D" id="2.130.10.80">
    <property type="entry name" value="Galactose oxidase/kelch, beta-propeller"/>
    <property type="match status" value="1"/>
</dbReference>
<dbReference type="PANTHER" id="PTHR32208:SF57">
    <property type="entry name" value="F14L17.20 PROTEIN"/>
    <property type="match status" value="1"/>
</dbReference>
<proteinExistence type="predicted"/>
<dbReference type="SUPFAM" id="SSF81296">
    <property type="entry name" value="E set domains"/>
    <property type="match status" value="1"/>
</dbReference>
<evidence type="ECO:0000256" key="1">
    <source>
        <dbReference type="ARBA" id="ARBA00022729"/>
    </source>
</evidence>
<evidence type="ECO:0000259" key="3">
    <source>
        <dbReference type="Pfam" id="PF07250"/>
    </source>
</evidence>
<comment type="caution">
    <text evidence="5">The sequence shown here is derived from an EMBL/GenBank/DDBJ whole genome shotgun (WGS) entry which is preliminary data.</text>
</comment>
<dbReference type="Pfam" id="PF07250">
    <property type="entry name" value="Glyoxal_oxid_N"/>
    <property type="match status" value="2"/>
</dbReference>
<evidence type="ECO:0000313" key="5">
    <source>
        <dbReference type="EMBL" id="PRQ40861.1"/>
    </source>
</evidence>
<dbReference type="InterPro" id="IPR014756">
    <property type="entry name" value="Ig_E-set"/>
</dbReference>
<evidence type="ECO:0000256" key="2">
    <source>
        <dbReference type="SAM" id="SignalP"/>
    </source>
</evidence>
<dbReference type="PANTHER" id="PTHR32208">
    <property type="entry name" value="SECRETED PROTEIN-RELATED"/>
    <property type="match status" value="1"/>
</dbReference>
<dbReference type="SUPFAM" id="SSF50965">
    <property type="entry name" value="Galactose oxidase, central domain"/>
    <property type="match status" value="1"/>
</dbReference>
<dbReference type="Pfam" id="PF09118">
    <property type="entry name" value="GO-like_E_set"/>
    <property type="match status" value="1"/>
</dbReference>
<dbReference type="OMA" id="WVDLPSF"/>
<reference evidence="5 6" key="1">
    <citation type="journal article" date="2018" name="Nat. Genet.">
        <title>The Rosa genome provides new insights in the design of modern roses.</title>
        <authorList>
            <person name="Bendahmane M."/>
        </authorList>
    </citation>
    <scope>NUCLEOTIDE SEQUENCE [LARGE SCALE GENOMIC DNA]</scope>
    <source>
        <strain evidence="6">cv. Old Blush</strain>
    </source>
</reference>
<evidence type="ECO:0000313" key="6">
    <source>
        <dbReference type="Proteomes" id="UP000238479"/>
    </source>
</evidence>
<dbReference type="InterPro" id="IPR037293">
    <property type="entry name" value="Gal_Oxidase_central_sf"/>
</dbReference>
<accession>A0A2P6R352</accession>
<dbReference type="CDD" id="cd02851">
    <property type="entry name" value="E_set_GO_C"/>
    <property type="match status" value="1"/>
</dbReference>
<dbReference type="Proteomes" id="UP000238479">
    <property type="component" value="Chromosome 4"/>
</dbReference>
<feature type="chain" id="PRO_5015162494" evidence="2">
    <location>
        <begin position="25"/>
        <end position="607"/>
    </location>
</feature>
<dbReference type="Gramene" id="PRQ40861">
    <property type="protein sequence ID" value="PRQ40861"/>
    <property type="gene ID" value="RchiOBHm_Chr4g0440661"/>
</dbReference>
<feature type="domain" description="Glyoxal oxidase N-terminal" evidence="3">
    <location>
        <begin position="58"/>
        <end position="263"/>
    </location>
</feature>
<dbReference type="InterPro" id="IPR009880">
    <property type="entry name" value="Glyoxal_oxidase_N"/>
</dbReference>
<feature type="domain" description="Glyoxal oxidase N-terminal" evidence="3">
    <location>
        <begin position="280"/>
        <end position="482"/>
    </location>
</feature>
<dbReference type="InterPro" id="IPR011043">
    <property type="entry name" value="Gal_Oxase/kelch_b-propeller"/>
</dbReference>
<sequence>MALLLSPIFFIILLSLYVSPSFYAHPSKETAAETLSAVASNGGGEWVLLQKSIGVSAMHMQLLKNNRVIIFDRINIGPSNLTLPEDKKYCLNYTIHNKPELLIDCTAHSVSYDVASNTFRPLVVRTDPWCSSGSVDPTGTLIQAGGYGTGSRGVRTVPPCDDDTCDWTEHQQDSLAENRWYASSQILPDGRVIVVGGRKAFTYEFYPKTNDRPSDKYFLKFLVETYDQREENNLYPFLHLLPDGNLFLFANNRSILLDYANNRQGLKLFLIFSELQFFTSININIQMVIKEFPVMPGGVKRNYPSTGSSVLLPLKINGLGLPEAEVLICGGAELGAFSLTDGKSDKKKVFKGASSTCGRIKVTDPDPKWAMETLPMPRVMPDMLLLPTGDVIIINGASNGTAGWEDATNPVLNPVLYRTYENKPESRFTVLTPSEIPRMYHSSAVLLPDGRILVGGSNTHERYSFRRTFPTDLSLEAYIPPYLGHTFHTLRPTSLSVESRSKTVSYGQNFMVKFRLDVRTDDSSKFSLAIVTPSFTTHSFAMNQRMVVLEIVRLKHLNSRYRKPSDKYDYMIVARGPPKNTVAPPGYYMLFLVHAGIPGQATWVNVE</sequence>
<dbReference type="GO" id="GO:0045480">
    <property type="term" value="F:galactose oxidase activity"/>
    <property type="evidence" value="ECO:0007669"/>
    <property type="project" value="UniProtKB-EC"/>
</dbReference>
<dbReference type="AlphaFoldDB" id="A0A2P6R352"/>
<keyword evidence="1 2" id="KW-0732">Signal</keyword>
<organism evidence="5 6">
    <name type="scientific">Rosa chinensis</name>
    <name type="common">China rose</name>
    <dbReference type="NCBI Taxonomy" id="74649"/>
    <lineage>
        <taxon>Eukaryota</taxon>
        <taxon>Viridiplantae</taxon>
        <taxon>Streptophyta</taxon>
        <taxon>Embryophyta</taxon>
        <taxon>Tracheophyta</taxon>
        <taxon>Spermatophyta</taxon>
        <taxon>Magnoliopsida</taxon>
        <taxon>eudicotyledons</taxon>
        <taxon>Gunneridae</taxon>
        <taxon>Pentapetalae</taxon>
        <taxon>rosids</taxon>
        <taxon>fabids</taxon>
        <taxon>Rosales</taxon>
        <taxon>Rosaceae</taxon>
        <taxon>Rosoideae</taxon>
        <taxon>Rosoideae incertae sedis</taxon>
        <taxon>Rosa</taxon>
    </lineage>
</organism>
<keyword evidence="5" id="KW-0560">Oxidoreductase</keyword>
<evidence type="ECO:0000259" key="4">
    <source>
        <dbReference type="Pfam" id="PF09118"/>
    </source>
</evidence>
<keyword evidence="6" id="KW-1185">Reference proteome</keyword>
<dbReference type="EMBL" id="PDCK01000042">
    <property type="protein sequence ID" value="PRQ40861.1"/>
    <property type="molecule type" value="Genomic_DNA"/>
</dbReference>
<dbReference type="InterPro" id="IPR013783">
    <property type="entry name" value="Ig-like_fold"/>
</dbReference>
<dbReference type="Gene3D" id="2.60.40.10">
    <property type="entry name" value="Immunoglobulins"/>
    <property type="match status" value="1"/>
</dbReference>
<gene>
    <name evidence="5" type="ORF">RchiOBHm_Chr4g0440661</name>
</gene>
<name>A0A2P6R352_ROSCH</name>
<feature type="signal peptide" evidence="2">
    <location>
        <begin position="1"/>
        <end position="24"/>
    </location>
</feature>
<dbReference type="STRING" id="74649.A0A2P6R352"/>
<dbReference type="InterPro" id="IPR015202">
    <property type="entry name" value="GO-like_E_set"/>
</dbReference>
<dbReference type="EC" id="1.1.3.9" evidence="5"/>